<dbReference type="InterPro" id="IPR000843">
    <property type="entry name" value="HTH_LacI"/>
</dbReference>
<protein>
    <submittedName>
        <fullName evidence="5">LacI family transcriptional regulator</fullName>
    </submittedName>
</protein>
<accession>A0A2A4AKZ9</accession>
<keyword evidence="3" id="KW-0804">Transcription</keyword>
<dbReference type="InterPro" id="IPR001761">
    <property type="entry name" value="Peripla_BP/Lac1_sug-bd_dom"/>
</dbReference>
<dbReference type="Pfam" id="PF00532">
    <property type="entry name" value="Peripla_BP_1"/>
    <property type="match status" value="1"/>
</dbReference>
<dbReference type="GO" id="GO:0003700">
    <property type="term" value="F:DNA-binding transcription factor activity"/>
    <property type="evidence" value="ECO:0007669"/>
    <property type="project" value="TreeGrafter"/>
</dbReference>
<comment type="caution">
    <text evidence="5">The sequence shown here is derived from an EMBL/GenBank/DDBJ whole genome shotgun (WGS) entry which is preliminary data.</text>
</comment>
<proteinExistence type="predicted"/>
<dbReference type="Proteomes" id="UP000218690">
    <property type="component" value="Unassembled WGS sequence"/>
</dbReference>
<dbReference type="GO" id="GO:0000976">
    <property type="term" value="F:transcription cis-regulatory region binding"/>
    <property type="evidence" value="ECO:0007669"/>
    <property type="project" value="TreeGrafter"/>
</dbReference>
<feature type="domain" description="HTH lacI-type" evidence="4">
    <location>
        <begin position="11"/>
        <end position="65"/>
    </location>
</feature>
<dbReference type="InterPro" id="IPR010982">
    <property type="entry name" value="Lambda_DNA-bd_dom_sf"/>
</dbReference>
<dbReference type="InterPro" id="IPR028082">
    <property type="entry name" value="Peripla_BP_I"/>
</dbReference>
<dbReference type="PROSITE" id="PS00356">
    <property type="entry name" value="HTH_LACI_1"/>
    <property type="match status" value="1"/>
</dbReference>
<dbReference type="SUPFAM" id="SSF47413">
    <property type="entry name" value="lambda repressor-like DNA-binding domains"/>
    <property type="match status" value="1"/>
</dbReference>
<gene>
    <name evidence="5" type="ORF">COM45_06875</name>
</gene>
<dbReference type="SMART" id="SM00354">
    <property type="entry name" value="HTH_LACI"/>
    <property type="match status" value="1"/>
</dbReference>
<dbReference type="EMBL" id="NWBP01000022">
    <property type="protein sequence ID" value="PCC82876.1"/>
    <property type="molecule type" value="Genomic_DNA"/>
</dbReference>
<name>A0A2A4AKZ9_9CORY</name>
<dbReference type="PANTHER" id="PTHR30146">
    <property type="entry name" value="LACI-RELATED TRANSCRIPTIONAL REPRESSOR"/>
    <property type="match status" value="1"/>
</dbReference>
<sequence>MTIMAAEHSRPTLKDVAQRAGVSIATASRAMANNPAVATTTRTRIQALAAEMGYLPNAQARALQSSRSNTIGIVVPSLINPYFATMVSAVQNAAEGAGLATIITNTDERPETMAASLAFLASHGVDGIICVPDEACADQLNNLHAQGMPLVLIDRELTGSPIPTVISDPQPGIDAAVSLLVEHHALPIGYLSGPLSTSSGRARLEAFQQACRNNEREPQLVFRGGFEQEQGYQGATHLLNHGARALVAGDTMMTIGVLQACHRAGLSIGEGISVIGFDNQPIFALQPRPLTVIDQQVDVMARQAFTVLHGLLTGSKTTESTQTHLVTPTILIQGDSLMKGPQP</sequence>
<evidence type="ECO:0000256" key="3">
    <source>
        <dbReference type="ARBA" id="ARBA00023163"/>
    </source>
</evidence>
<dbReference type="AlphaFoldDB" id="A0A2A4AKZ9"/>
<dbReference type="CDD" id="cd01392">
    <property type="entry name" value="HTH_LacI"/>
    <property type="match status" value="1"/>
</dbReference>
<keyword evidence="2" id="KW-0238">DNA-binding</keyword>
<dbReference type="Gene3D" id="3.40.50.2300">
    <property type="match status" value="2"/>
</dbReference>
<evidence type="ECO:0000256" key="1">
    <source>
        <dbReference type="ARBA" id="ARBA00023015"/>
    </source>
</evidence>
<evidence type="ECO:0000313" key="5">
    <source>
        <dbReference type="EMBL" id="PCC82876.1"/>
    </source>
</evidence>
<dbReference type="PANTHER" id="PTHR30146:SF109">
    <property type="entry name" value="HTH-TYPE TRANSCRIPTIONAL REGULATOR GALS"/>
    <property type="match status" value="1"/>
</dbReference>
<evidence type="ECO:0000313" key="6">
    <source>
        <dbReference type="Proteomes" id="UP000218690"/>
    </source>
</evidence>
<evidence type="ECO:0000259" key="4">
    <source>
        <dbReference type="PROSITE" id="PS50932"/>
    </source>
</evidence>
<dbReference type="Pfam" id="PF00356">
    <property type="entry name" value="LacI"/>
    <property type="match status" value="1"/>
</dbReference>
<dbReference type="Gene3D" id="1.10.260.40">
    <property type="entry name" value="lambda repressor-like DNA-binding domains"/>
    <property type="match status" value="1"/>
</dbReference>
<organism evidence="5 6">
    <name type="scientific">Corynebacterium accolens</name>
    <dbReference type="NCBI Taxonomy" id="38284"/>
    <lineage>
        <taxon>Bacteria</taxon>
        <taxon>Bacillati</taxon>
        <taxon>Actinomycetota</taxon>
        <taxon>Actinomycetes</taxon>
        <taxon>Mycobacteriales</taxon>
        <taxon>Corynebacteriaceae</taxon>
        <taxon>Corynebacterium</taxon>
    </lineage>
</organism>
<dbReference type="PROSITE" id="PS50932">
    <property type="entry name" value="HTH_LACI_2"/>
    <property type="match status" value="1"/>
</dbReference>
<reference evidence="5 6" key="1">
    <citation type="submission" date="2017-09" db="EMBL/GenBank/DDBJ databases">
        <title>Draft Genome Sequence of Corynebacterium accolens AH4003.</title>
        <authorList>
            <person name="Chen Y."/>
            <person name="Oosthuysen W.F."/>
            <person name="Kelley S."/>
            <person name="Horswill A."/>
        </authorList>
    </citation>
    <scope>NUCLEOTIDE SEQUENCE [LARGE SCALE GENOMIC DNA]</scope>
    <source>
        <strain evidence="5 6">AH4003</strain>
    </source>
</reference>
<evidence type="ECO:0000256" key="2">
    <source>
        <dbReference type="ARBA" id="ARBA00023125"/>
    </source>
</evidence>
<keyword evidence="1" id="KW-0805">Transcription regulation</keyword>
<dbReference type="SUPFAM" id="SSF53822">
    <property type="entry name" value="Periplasmic binding protein-like I"/>
    <property type="match status" value="1"/>
</dbReference>